<organism evidence="2 3">
    <name type="scientific">Sphaerosporella brunnea</name>
    <dbReference type="NCBI Taxonomy" id="1250544"/>
    <lineage>
        <taxon>Eukaryota</taxon>
        <taxon>Fungi</taxon>
        <taxon>Dikarya</taxon>
        <taxon>Ascomycota</taxon>
        <taxon>Pezizomycotina</taxon>
        <taxon>Pezizomycetes</taxon>
        <taxon>Pezizales</taxon>
        <taxon>Pyronemataceae</taxon>
        <taxon>Sphaerosporella</taxon>
    </lineage>
</organism>
<evidence type="ECO:0000256" key="1">
    <source>
        <dbReference type="SAM" id="MobiDB-lite"/>
    </source>
</evidence>
<dbReference type="Proteomes" id="UP000326924">
    <property type="component" value="Unassembled WGS sequence"/>
</dbReference>
<feature type="region of interest" description="Disordered" evidence="1">
    <location>
        <begin position="288"/>
        <end position="309"/>
    </location>
</feature>
<accession>A0A5J5F9I7</accession>
<dbReference type="OrthoDB" id="3921745at2759"/>
<protein>
    <submittedName>
        <fullName evidence="2">Uncharacterized protein</fullName>
    </submittedName>
</protein>
<proteinExistence type="predicted"/>
<feature type="compositionally biased region" description="Basic and acidic residues" evidence="1">
    <location>
        <begin position="144"/>
        <end position="153"/>
    </location>
</feature>
<feature type="compositionally biased region" description="Acidic residues" evidence="1">
    <location>
        <begin position="45"/>
        <end position="67"/>
    </location>
</feature>
<feature type="compositionally biased region" description="Basic residues" evidence="1">
    <location>
        <begin position="154"/>
        <end position="172"/>
    </location>
</feature>
<feature type="compositionally biased region" description="Acidic residues" evidence="1">
    <location>
        <begin position="123"/>
        <end position="132"/>
    </location>
</feature>
<comment type="caution">
    <text evidence="2">The sequence shown here is derived from an EMBL/GenBank/DDBJ whole genome shotgun (WGS) entry which is preliminary data.</text>
</comment>
<feature type="region of interest" description="Disordered" evidence="1">
    <location>
        <begin position="1"/>
        <end position="234"/>
    </location>
</feature>
<name>A0A5J5F9I7_9PEZI</name>
<gene>
    <name evidence="2" type="ORF">FN846DRAFT_902528</name>
</gene>
<feature type="compositionally biased region" description="Basic and acidic residues" evidence="1">
    <location>
        <begin position="68"/>
        <end position="122"/>
    </location>
</feature>
<reference evidence="2 3" key="1">
    <citation type="submission" date="2019-09" db="EMBL/GenBank/DDBJ databases">
        <title>Draft genome of the ectomycorrhizal ascomycete Sphaerosporella brunnea.</title>
        <authorList>
            <consortium name="DOE Joint Genome Institute"/>
            <person name="Benucci G.M."/>
            <person name="Marozzi G."/>
            <person name="Antonielli L."/>
            <person name="Sanchez S."/>
            <person name="Marco P."/>
            <person name="Wang X."/>
            <person name="Falini L.B."/>
            <person name="Barry K."/>
            <person name="Haridas S."/>
            <person name="Lipzen A."/>
            <person name="Labutti K."/>
            <person name="Grigoriev I.V."/>
            <person name="Murat C."/>
            <person name="Martin F."/>
            <person name="Albertini E."/>
            <person name="Donnini D."/>
            <person name="Bonito G."/>
        </authorList>
    </citation>
    <scope>NUCLEOTIDE SEQUENCE [LARGE SCALE GENOMIC DNA]</scope>
    <source>
        <strain evidence="2 3">Sb_GMNB300</strain>
    </source>
</reference>
<keyword evidence="3" id="KW-1185">Reference proteome</keyword>
<feature type="compositionally biased region" description="Polar residues" evidence="1">
    <location>
        <begin position="1"/>
        <end position="10"/>
    </location>
</feature>
<dbReference type="EMBL" id="VXIS01000011">
    <property type="protein sequence ID" value="KAA8913913.1"/>
    <property type="molecule type" value="Genomic_DNA"/>
</dbReference>
<evidence type="ECO:0000313" key="3">
    <source>
        <dbReference type="Proteomes" id="UP000326924"/>
    </source>
</evidence>
<dbReference type="InParanoid" id="A0A5J5F9I7"/>
<sequence length="327" mass="36776">MATQDTSTPGPSARRKYLPGNFIIVRSSGWTAFKRVSPAPIASSDESESSGEESAEDDEDEIEGDEGTYDHDGIGHPKGDKGTDDHSKHKEKTTDHGKRKEGTNDHGKHKEGTSDHDKHEEGTNDLDEELSESEFYPGTCLRRYPWDRPEKPLKSRKRKGSPHPKDLHKGKKQSAVGSRPKPNKGKVAPRDMVIGSSKTDPEDVHKAKKGKAVAAASNDSEGEESSPEQEPRFVRETYTEEKDMMIRFLRDDVELNWPDVTKLYVEYWNHPTTARRLSRRYQTIVPKEQRPTKKVGRLSVGNKSAGVAGGAKRYPWMETWEKTGKLK</sequence>
<evidence type="ECO:0000313" key="2">
    <source>
        <dbReference type="EMBL" id="KAA8913913.1"/>
    </source>
</evidence>
<dbReference type="AlphaFoldDB" id="A0A5J5F9I7"/>